<organism evidence="2 3">
    <name type="scientific">Corchorus olitorius</name>
    <dbReference type="NCBI Taxonomy" id="93759"/>
    <lineage>
        <taxon>Eukaryota</taxon>
        <taxon>Viridiplantae</taxon>
        <taxon>Streptophyta</taxon>
        <taxon>Embryophyta</taxon>
        <taxon>Tracheophyta</taxon>
        <taxon>Spermatophyta</taxon>
        <taxon>Magnoliopsida</taxon>
        <taxon>eudicotyledons</taxon>
        <taxon>Gunneridae</taxon>
        <taxon>Pentapetalae</taxon>
        <taxon>rosids</taxon>
        <taxon>malvids</taxon>
        <taxon>Malvales</taxon>
        <taxon>Malvaceae</taxon>
        <taxon>Grewioideae</taxon>
        <taxon>Apeibeae</taxon>
        <taxon>Corchorus</taxon>
    </lineage>
</organism>
<dbReference type="AlphaFoldDB" id="A0A1R3KWY4"/>
<proteinExistence type="predicted"/>
<sequence length="40" mass="4384">MGGGKIQMTQDCKESKKGPVLISRGTADMDQWNEGLETWG</sequence>
<name>A0A1R3KWY4_9ROSI</name>
<evidence type="ECO:0000313" key="2">
    <source>
        <dbReference type="EMBL" id="OMP11519.1"/>
    </source>
</evidence>
<gene>
    <name evidence="2" type="ORF">COLO4_03776</name>
</gene>
<protein>
    <submittedName>
        <fullName evidence="2">Uncharacterized protein</fullName>
    </submittedName>
</protein>
<dbReference type="Proteomes" id="UP000187203">
    <property type="component" value="Unassembled WGS sequence"/>
</dbReference>
<dbReference type="EMBL" id="AWUE01010606">
    <property type="protein sequence ID" value="OMP11519.1"/>
    <property type="molecule type" value="Genomic_DNA"/>
</dbReference>
<evidence type="ECO:0000313" key="3">
    <source>
        <dbReference type="Proteomes" id="UP000187203"/>
    </source>
</evidence>
<accession>A0A1R3KWY4</accession>
<evidence type="ECO:0000256" key="1">
    <source>
        <dbReference type="SAM" id="MobiDB-lite"/>
    </source>
</evidence>
<comment type="caution">
    <text evidence="2">The sequence shown here is derived from an EMBL/GenBank/DDBJ whole genome shotgun (WGS) entry which is preliminary data.</text>
</comment>
<feature type="region of interest" description="Disordered" evidence="1">
    <location>
        <begin position="1"/>
        <end position="40"/>
    </location>
</feature>
<keyword evidence="3" id="KW-1185">Reference proteome</keyword>
<reference evidence="3" key="1">
    <citation type="submission" date="2013-09" db="EMBL/GenBank/DDBJ databases">
        <title>Corchorus olitorius genome sequencing.</title>
        <authorList>
            <person name="Alam M."/>
            <person name="Haque M.S."/>
            <person name="Islam M.S."/>
            <person name="Emdad E.M."/>
            <person name="Islam M.M."/>
            <person name="Ahmed B."/>
            <person name="Halim A."/>
            <person name="Hossen Q.M.M."/>
            <person name="Hossain M.Z."/>
            <person name="Ahmed R."/>
            <person name="Khan M.M."/>
            <person name="Islam R."/>
            <person name="Rashid M.M."/>
            <person name="Khan S.A."/>
            <person name="Rahman M.S."/>
            <person name="Alam M."/>
            <person name="Yahiya A.S."/>
            <person name="Khan M.S."/>
            <person name="Azam M.S."/>
            <person name="Haque T."/>
            <person name="Lashkar M.Z.H."/>
            <person name="Akhand A.I."/>
            <person name="Morshed G."/>
            <person name="Roy S."/>
            <person name="Uddin K.S."/>
            <person name="Rabeya T."/>
            <person name="Hossain A.S."/>
            <person name="Chowdhury A."/>
            <person name="Snigdha A.R."/>
            <person name="Mortoza M.S."/>
            <person name="Matin S.A."/>
            <person name="Hoque S.M.E."/>
            <person name="Islam M.K."/>
            <person name="Roy D.K."/>
            <person name="Haider R."/>
            <person name="Moosa M.M."/>
            <person name="Elias S.M."/>
            <person name="Hasan A.M."/>
            <person name="Jahan S."/>
            <person name="Shafiuddin M."/>
            <person name="Mahmood N."/>
            <person name="Shommy N.S."/>
        </authorList>
    </citation>
    <scope>NUCLEOTIDE SEQUENCE [LARGE SCALE GENOMIC DNA]</scope>
    <source>
        <strain evidence="3">cv. O-4</strain>
    </source>
</reference>